<dbReference type="GO" id="GO:0016020">
    <property type="term" value="C:membrane"/>
    <property type="evidence" value="ECO:0007669"/>
    <property type="project" value="InterPro"/>
</dbReference>
<dbReference type="InterPro" id="IPR037185">
    <property type="entry name" value="EmrE-like"/>
</dbReference>
<feature type="transmembrane region" description="Helical" evidence="1">
    <location>
        <begin position="235"/>
        <end position="257"/>
    </location>
</feature>
<dbReference type="InterPro" id="IPR000620">
    <property type="entry name" value="EamA_dom"/>
</dbReference>
<sequence length="282" mass="28629">MLAILLSLVASGMWGSSDFIGGMATRRSSVFGVLLVIEAASLVVTGVVVLVAGDPFPDAGTVALAAAAGICGAGGLLLFYQALSIGKMSIVAPLSACGVAVPVIVGLVSGDPMTVLIGAGMACALTGVLLVSLEAAVEEERHEHTRRSRLAIALALGSALGFGGYFTFSDAAADVSIPWLIFLMRLTVLPPLIAVVLLRRPSLPARRERPLLIAAACFDAGATALYAIAQTNGALSVVAVVGALYPVMTVLLARGVLDERLRRLQAVGVLLAFGGIALIAAG</sequence>
<feature type="transmembrane region" description="Helical" evidence="1">
    <location>
        <begin position="149"/>
        <end position="167"/>
    </location>
</feature>
<name>A0A6J7CYG5_9ZZZZ</name>
<reference evidence="3" key="1">
    <citation type="submission" date="2020-05" db="EMBL/GenBank/DDBJ databases">
        <authorList>
            <person name="Chiriac C."/>
            <person name="Salcher M."/>
            <person name="Ghai R."/>
            <person name="Kavagutti S V."/>
        </authorList>
    </citation>
    <scope>NUCLEOTIDE SEQUENCE</scope>
</reference>
<dbReference type="PANTHER" id="PTHR22911">
    <property type="entry name" value="ACYL-MALONYL CONDENSING ENZYME-RELATED"/>
    <property type="match status" value="1"/>
</dbReference>
<keyword evidence="1" id="KW-1133">Transmembrane helix</keyword>
<evidence type="ECO:0000313" key="3">
    <source>
        <dbReference type="EMBL" id="CAB4863056.1"/>
    </source>
</evidence>
<dbReference type="Gene3D" id="1.10.3730.20">
    <property type="match status" value="1"/>
</dbReference>
<dbReference type="Pfam" id="PF00892">
    <property type="entry name" value="EamA"/>
    <property type="match status" value="1"/>
</dbReference>
<proteinExistence type="predicted"/>
<protein>
    <submittedName>
        <fullName evidence="3">Unannotated protein</fullName>
    </submittedName>
</protein>
<dbReference type="EMBL" id="CAFBLQ010000023">
    <property type="protein sequence ID" value="CAB4863056.1"/>
    <property type="molecule type" value="Genomic_DNA"/>
</dbReference>
<feature type="transmembrane region" description="Helical" evidence="1">
    <location>
        <begin position="210"/>
        <end position="229"/>
    </location>
</feature>
<feature type="transmembrane region" description="Helical" evidence="1">
    <location>
        <begin position="264"/>
        <end position="281"/>
    </location>
</feature>
<feature type="transmembrane region" description="Helical" evidence="1">
    <location>
        <begin position="90"/>
        <end position="109"/>
    </location>
</feature>
<feature type="transmembrane region" description="Helical" evidence="1">
    <location>
        <begin position="59"/>
        <end position="83"/>
    </location>
</feature>
<dbReference type="SUPFAM" id="SSF103481">
    <property type="entry name" value="Multidrug resistance efflux transporter EmrE"/>
    <property type="match status" value="2"/>
</dbReference>
<feature type="domain" description="EamA" evidence="2">
    <location>
        <begin position="150"/>
        <end position="280"/>
    </location>
</feature>
<evidence type="ECO:0000259" key="2">
    <source>
        <dbReference type="Pfam" id="PF00892"/>
    </source>
</evidence>
<evidence type="ECO:0000256" key="1">
    <source>
        <dbReference type="SAM" id="Phobius"/>
    </source>
</evidence>
<keyword evidence="1" id="KW-0472">Membrane</keyword>
<dbReference type="AlphaFoldDB" id="A0A6J7CYG5"/>
<organism evidence="3">
    <name type="scientific">freshwater metagenome</name>
    <dbReference type="NCBI Taxonomy" id="449393"/>
    <lineage>
        <taxon>unclassified sequences</taxon>
        <taxon>metagenomes</taxon>
        <taxon>ecological metagenomes</taxon>
    </lineage>
</organism>
<gene>
    <name evidence="3" type="ORF">UFOPK3423_00336</name>
</gene>
<accession>A0A6J7CYG5</accession>
<feature type="transmembrane region" description="Helical" evidence="1">
    <location>
        <begin position="115"/>
        <end position="137"/>
    </location>
</feature>
<feature type="transmembrane region" description="Helical" evidence="1">
    <location>
        <begin position="179"/>
        <end position="198"/>
    </location>
</feature>
<feature type="transmembrane region" description="Helical" evidence="1">
    <location>
        <begin position="30"/>
        <end position="53"/>
    </location>
</feature>
<keyword evidence="1" id="KW-0812">Transmembrane</keyword>